<protein>
    <submittedName>
        <fullName evidence="2">Ras GTPase-activating protein raskol</fullName>
    </submittedName>
</protein>
<feature type="domain" description="PH" evidence="1">
    <location>
        <begin position="167"/>
        <end position="201"/>
    </location>
</feature>
<dbReference type="SUPFAM" id="SSF50729">
    <property type="entry name" value="PH domain-like"/>
    <property type="match status" value="1"/>
</dbReference>
<evidence type="ECO:0000313" key="3">
    <source>
        <dbReference type="Proteomes" id="UP001054945"/>
    </source>
</evidence>
<reference evidence="2 3" key="1">
    <citation type="submission" date="2021-06" db="EMBL/GenBank/DDBJ databases">
        <title>Caerostris extrusa draft genome.</title>
        <authorList>
            <person name="Kono N."/>
            <person name="Arakawa K."/>
        </authorList>
    </citation>
    <scope>NUCLEOTIDE SEQUENCE [LARGE SCALE GENOMIC DNA]</scope>
</reference>
<sequence length="229" mass="26633">MHPCGKRNVSNYFDGRQTTFLCGGSQRPKSNLPTRTLRFGDWCMSDADLPEITTSRCPVCWKEVDVRLRTWYYLMLCTWYGYCLFLRRQFFSKRSFKSNPLKRTKSVTKLERKRCTMDGDSVTPSMLRTSRSHESLLQSSPGVLATLDLSHGDVQVAALHSSLIGQENCFQMISNGGTRFYTCRTKEERDQWLYSLRRTIQPNQDNVRRKENSLRIWVLEAKGMSAKKE</sequence>
<dbReference type="AlphaFoldDB" id="A0AAV4UP92"/>
<dbReference type="InterPro" id="IPR039360">
    <property type="entry name" value="Ras_GTPase"/>
</dbReference>
<gene>
    <name evidence="2" type="primary">raskol</name>
    <name evidence="2" type="ORF">CEXT_369681</name>
</gene>
<evidence type="ECO:0000313" key="2">
    <source>
        <dbReference type="EMBL" id="GIY59547.1"/>
    </source>
</evidence>
<accession>A0AAV4UP92</accession>
<name>A0AAV4UP92_CAEEX</name>
<dbReference type="InterPro" id="IPR001849">
    <property type="entry name" value="PH_domain"/>
</dbReference>
<keyword evidence="3" id="KW-1185">Reference proteome</keyword>
<dbReference type="PROSITE" id="PS50003">
    <property type="entry name" value="PH_DOMAIN"/>
    <property type="match status" value="1"/>
</dbReference>
<dbReference type="Pfam" id="PF25321">
    <property type="entry name" value="PH_RASGAP"/>
    <property type="match status" value="1"/>
</dbReference>
<dbReference type="Proteomes" id="UP001054945">
    <property type="component" value="Unassembled WGS sequence"/>
</dbReference>
<dbReference type="EMBL" id="BPLR01013215">
    <property type="protein sequence ID" value="GIY59547.1"/>
    <property type="molecule type" value="Genomic_DNA"/>
</dbReference>
<proteinExistence type="predicted"/>
<dbReference type="InterPro" id="IPR057606">
    <property type="entry name" value="SynGAP1-like_PH"/>
</dbReference>
<comment type="caution">
    <text evidence="2">The sequence shown here is derived from an EMBL/GenBank/DDBJ whole genome shotgun (WGS) entry which is preliminary data.</text>
</comment>
<dbReference type="Gene3D" id="2.30.29.30">
    <property type="entry name" value="Pleckstrin-homology domain (PH domain)/Phosphotyrosine-binding domain (PTB)"/>
    <property type="match status" value="1"/>
</dbReference>
<dbReference type="PANTHER" id="PTHR10194:SF60">
    <property type="entry name" value="RAS GTPASE-ACTIVATING PROTEIN RASKOL"/>
    <property type="match status" value="1"/>
</dbReference>
<evidence type="ECO:0000259" key="1">
    <source>
        <dbReference type="PROSITE" id="PS50003"/>
    </source>
</evidence>
<dbReference type="InterPro" id="IPR011993">
    <property type="entry name" value="PH-like_dom_sf"/>
</dbReference>
<organism evidence="2 3">
    <name type="scientific">Caerostris extrusa</name>
    <name type="common">Bark spider</name>
    <name type="synonym">Caerostris bankana</name>
    <dbReference type="NCBI Taxonomy" id="172846"/>
    <lineage>
        <taxon>Eukaryota</taxon>
        <taxon>Metazoa</taxon>
        <taxon>Ecdysozoa</taxon>
        <taxon>Arthropoda</taxon>
        <taxon>Chelicerata</taxon>
        <taxon>Arachnida</taxon>
        <taxon>Araneae</taxon>
        <taxon>Araneomorphae</taxon>
        <taxon>Entelegynae</taxon>
        <taxon>Araneoidea</taxon>
        <taxon>Araneidae</taxon>
        <taxon>Caerostris</taxon>
    </lineage>
</organism>
<dbReference type="PANTHER" id="PTHR10194">
    <property type="entry name" value="RAS GTPASE-ACTIVATING PROTEINS"/>
    <property type="match status" value="1"/>
</dbReference>